<feature type="non-terminal residue" evidence="2">
    <location>
        <position position="1"/>
    </location>
</feature>
<organism evidence="2 3">
    <name type="scientific">Sphaerobolus stellatus (strain SS14)</name>
    <dbReference type="NCBI Taxonomy" id="990650"/>
    <lineage>
        <taxon>Eukaryota</taxon>
        <taxon>Fungi</taxon>
        <taxon>Dikarya</taxon>
        <taxon>Basidiomycota</taxon>
        <taxon>Agaricomycotina</taxon>
        <taxon>Agaricomycetes</taxon>
        <taxon>Phallomycetidae</taxon>
        <taxon>Geastrales</taxon>
        <taxon>Sphaerobolaceae</taxon>
        <taxon>Sphaerobolus</taxon>
    </lineage>
</organism>
<name>A0A0C9VXA1_SPHS4</name>
<feature type="region of interest" description="Disordered" evidence="1">
    <location>
        <begin position="32"/>
        <end position="51"/>
    </location>
</feature>
<dbReference type="EMBL" id="KN837123">
    <property type="protein sequence ID" value="KIJ43465.1"/>
    <property type="molecule type" value="Genomic_DNA"/>
</dbReference>
<protein>
    <submittedName>
        <fullName evidence="2">Uncharacterized protein</fullName>
    </submittedName>
</protein>
<dbReference type="AlphaFoldDB" id="A0A0C9VXA1"/>
<dbReference type="Proteomes" id="UP000054279">
    <property type="component" value="Unassembled WGS sequence"/>
</dbReference>
<accession>A0A0C9VXA1</accession>
<evidence type="ECO:0000256" key="1">
    <source>
        <dbReference type="SAM" id="MobiDB-lite"/>
    </source>
</evidence>
<evidence type="ECO:0000313" key="3">
    <source>
        <dbReference type="Proteomes" id="UP000054279"/>
    </source>
</evidence>
<sequence>FSPVSSIVTKFPRRPFDTERINAVVQDNDDFEADKTAMSNSGRQASRRRVDWSRSQAISGSTCKSSIRLAVESSRPSRASPLTLSASSAALPHHLQQAPLCIRMLTCLAAGTMTPIFSFVLSCLFYDHIG</sequence>
<gene>
    <name evidence="2" type="ORF">M422DRAFT_253350</name>
</gene>
<keyword evidence="3" id="KW-1185">Reference proteome</keyword>
<evidence type="ECO:0000313" key="2">
    <source>
        <dbReference type="EMBL" id="KIJ43465.1"/>
    </source>
</evidence>
<reference evidence="2 3" key="1">
    <citation type="submission" date="2014-06" db="EMBL/GenBank/DDBJ databases">
        <title>Evolutionary Origins and Diversification of the Mycorrhizal Mutualists.</title>
        <authorList>
            <consortium name="DOE Joint Genome Institute"/>
            <consortium name="Mycorrhizal Genomics Consortium"/>
            <person name="Kohler A."/>
            <person name="Kuo A."/>
            <person name="Nagy L.G."/>
            <person name="Floudas D."/>
            <person name="Copeland A."/>
            <person name="Barry K.W."/>
            <person name="Cichocki N."/>
            <person name="Veneault-Fourrey C."/>
            <person name="LaButti K."/>
            <person name="Lindquist E.A."/>
            <person name="Lipzen A."/>
            <person name="Lundell T."/>
            <person name="Morin E."/>
            <person name="Murat C."/>
            <person name="Riley R."/>
            <person name="Ohm R."/>
            <person name="Sun H."/>
            <person name="Tunlid A."/>
            <person name="Henrissat B."/>
            <person name="Grigoriev I.V."/>
            <person name="Hibbett D.S."/>
            <person name="Martin F."/>
        </authorList>
    </citation>
    <scope>NUCLEOTIDE SEQUENCE [LARGE SCALE GENOMIC DNA]</scope>
    <source>
        <strain evidence="2 3">SS14</strain>
    </source>
</reference>
<proteinExistence type="predicted"/>
<dbReference type="HOGENOM" id="CLU_1943264_0_0_1"/>